<evidence type="ECO:0000313" key="1">
    <source>
        <dbReference type="EMBL" id="KDO14112.1"/>
    </source>
</evidence>
<accession>A0ABR4RWM9</accession>
<dbReference type="Proteomes" id="UP000027331">
    <property type="component" value="Unassembled WGS sequence"/>
</dbReference>
<protein>
    <submittedName>
        <fullName evidence="1">Uncharacterized protein</fullName>
    </submittedName>
</protein>
<gene>
    <name evidence="1" type="ORF">DP83_05055</name>
</gene>
<organism evidence="1 2">
    <name type="scientific">Vibrio metoecus</name>
    <dbReference type="NCBI Taxonomy" id="1481663"/>
    <lineage>
        <taxon>Bacteria</taxon>
        <taxon>Pseudomonadati</taxon>
        <taxon>Pseudomonadota</taxon>
        <taxon>Gammaproteobacteria</taxon>
        <taxon>Vibrionales</taxon>
        <taxon>Vibrionaceae</taxon>
        <taxon>Vibrio</taxon>
    </lineage>
</organism>
<sequence>MNHVISAPENNSYFSWSSQWTKRLCKLSRNEIATSLGEIERLVAEPQFLCRACARVAGDKKSLCKPQALSVRSPAANISALSENETNTGVASLLPKGSLKKQQKFHKKLEKVLKKQRKLMKKQQQLEGKVAQTNPALVHEIAAKVSMH</sequence>
<evidence type="ECO:0000313" key="2">
    <source>
        <dbReference type="Proteomes" id="UP000027331"/>
    </source>
</evidence>
<comment type="caution">
    <text evidence="1">The sequence shown here is derived from an EMBL/GenBank/DDBJ whole genome shotgun (WGS) entry which is preliminary data.</text>
</comment>
<proteinExistence type="predicted"/>
<reference evidence="1 2" key="1">
    <citation type="submission" date="2014-04" db="EMBL/GenBank/DDBJ databases">
        <title>Vibrio metecus sp. nov., a close relative of Vibrio cholerae isolated from coastal brackish ponds and clinical specimens.</title>
        <authorList>
            <person name="Kirchberger P.C."/>
            <person name="Turnsek M."/>
            <person name="Hunt D.E."/>
            <person name="Haley B.J."/>
            <person name="Colwell R."/>
            <person name="Polz M.F."/>
            <person name="Tarr C.L."/>
            <person name="Boucher Y."/>
        </authorList>
    </citation>
    <scope>NUCLEOTIDE SEQUENCE [LARGE SCALE GENOMIC DNA]</scope>
    <source>
        <strain evidence="2">PPCK-2014</strain>
    </source>
</reference>
<name>A0ABR4RWM9_VIBMT</name>
<dbReference type="EMBL" id="JJMN01000051">
    <property type="protein sequence ID" value="KDO14112.1"/>
    <property type="molecule type" value="Genomic_DNA"/>
</dbReference>
<keyword evidence="2" id="KW-1185">Reference proteome</keyword>